<gene>
    <name evidence="2" type="ORF">D5H78_02135</name>
</gene>
<name>A0A3A3Z7A1_9ACTN</name>
<dbReference type="Gene3D" id="3.40.50.1820">
    <property type="entry name" value="alpha/beta hydrolase"/>
    <property type="match status" value="1"/>
</dbReference>
<proteinExistence type="predicted"/>
<reference evidence="2 3" key="1">
    <citation type="submission" date="2018-09" db="EMBL/GenBank/DDBJ databases">
        <title>YIM 75000 draft genome.</title>
        <authorList>
            <person name="Tang S."/>
            <person name="Feng Y."/>
        </authorList>
    </citation>
    <scope>NUCLEOTIDE SEQUENCE [LARGE SCALE GENOMIC DNA]</scope>
    <source>
        <strain evidence="2 3">YIM 75000</strain>
    </source>
</reference>
<dbReference type="Proteomes" id="UP000265614">
    <property type="component" value="Unassembled WGS sequence"/>
</dbReference>
<comment type="caution">
    <text evidence="2">The sequence shown here is derived from an EMBL/GenBank/DDBJ whole genome shotgun (WGS) entry which is preliminary data.</text>
</comment>
<dbReference type="OrthoDB" id="5192809at2"/>
<organism evidence="2 3">
    <name type="scientific">Vallicoccus soli</name>
    <dbReference type="NCBI Taxonomy" id="2339232"/>
    <lineage>
        <taxon>Bacteria</taxon>
        <taxon>Bacillati</taxon>
        <taxon>Actinomycetota</taxon>
        <taxon>Actinomycetes</taxon>
        <taxon>Motilibacterales</taxon>
        <taxon>Vallicoccaceae</taxon>
        <taxon>Vallicoccus</taxon>
    </lineage>
</organism>
<evidence type="ECO:0000313" key="2">
    <source>
        <dbReference type="EMBL" id="RJK97807.1"/>
    </source>
</evidence>
<keyword evidence="3" id="KW-1185">Reference proteome</keyword>
<dbReference type="InterPro" id="IPR029058">
    <property type="entry name" value="AB_hydrolase_fold"/>
</dbReference>
<dbReference type="EMBL" id="QZEZ01000001">
    <property type="protein sequence ID" value="RJK97807.1"/>
    <property type="molecule type" value="Genomic_DNA"/>
</dbReference>
<dbReference type="SUPFAM" id="SSF53474">
    <property type="entry name" value="alpha/beta-Hydrolases"/>
    <property type="match status" value="1"/>
</dbReference>
<evidence type="ECO:0000259" key="1">
    <source>
        <dbReference type="Pfam" id="PF12697"/>
    </source>
</evidence>
<dbReference type="InterPro" id="IPR000073">
    <property type="entry name" value="AB_hydrolase_1"/>
</dbReference>
<protein>
    <recommendedName>
        <fullName evidence="1">AB hydrolase-1 domain-containing protein</fullName>
    </recommendedName>
</protein>
<dbReference type="AlphaFoldDB" id="A0A3A3Z7A1"/>
<feature type="domain" description="AB hydrolase-1" evidence="1">
    <location>
        <begin position="6"/>
        <end position="214"/>
    </location>
</feature>
<dbReference type="GO" id="GO:0003824">
    <property type="term" value="F:catalytic activity"/>
    <property type="evidence" value="ECO:0007669"/>
    <property type="project" value="UniProtKB-ARBA"/>
</dbReference>
<dbReference type="RefSeq" id="WP_119948733.1">
    <property type="nucleotide sequence ID" value="NZ_QZEZ01000001.1"/>
</dbReference>
<accession>A0A3A3Z7A1</accession>
<dbReference type="Pfam" id="PF12697">
    <property type="entry name" value="Abhydrolase_6"/>
    <property type="match status" value="1"/>
</dbReference>
<evidence type="ECO:0000313" key="3">
    <source>
        <dbReference type="Proteomes" id="UP000265614"/>
    </source>
</evidence>
<sequence>MRGPTVVLLHSPLTSAAVWGGLPAALLERGRRVHAPDVGDDLDPPFATAYAASAARQCAAAGSAVLVAHSGAGALAGLVAALLREGGTDVEAHVLLDAVLPPAVPATRLALLRAEDPVAAAAVEEVLREGRRFPDYGDALGDPALAATLRPRDLAFFDEPVPATPGWPDAPASYVQLSAAYDAVADEARGRGLPVHRLLLGHFAAWEHPEPVAELLDGVLP</sequence>